<dbReference type="AlphaFoldDB" id="A0A2K9NS36"/>
<keyword evidence="2" id="KW-1185">Reference proteome</keyword>
<dbReference type="OrthoDB" id="5289315at2"/>
<dbReference type="Proteomes" id="UP000235584">
    <property type="component" value="Chromosome"/>
</dbReference>
<dbReference type="InterPro" id="IPR021829">
    <property type="entry name" value="DUF3419"/>
</dbReference>
<accession>A0A2K9NS36</accession>
<sequence length="362" mass="42915">MTQEYFKGLNYTLGNEDTTVEVELVKKIKPKNIFSICGSGGRSLPLMHKEAKVLALSDLSKEQLFLAELRLSTYRDLDHDKFLLFWGYYPYSEKNNAHERKELFHKIHLTPECREFFSKVFEEVHFESLLYLGKWERTFAVFAKVLQVLLGLDYDRILRFDNLEEQVKYYQTEFPMKRWKVLIHILGNKAMFNALLYKGDFITKNSPLSHFDYYFQAFDRLFTRDLAQKSFFLQLCFYGRIKSLLGVPVEANKESFERVHESKTEVDYVKEDFVSYLSKGTRQFDFLSLSDVPSYFQGDIEKNFMQKIKPGLLPGAIIVTRYYLRKSDCDLTGYLDITDSHIKLIEMEKVQMYDIRVYQYQP</sequence>
<dbReference type="RefSeq" id="WP_102243627.1">
    <property type="nucleotide sequence ID" value="NZ_CP025704.1"/>
</dbReference>
<name>A0A2K9NS36_BACTC</name>
<dbReference type="KEGG" id="bsto:C0V70_09505"/>
<dbReference type="Pfam" id="PF11899">
    <property type="entry name" value="DUF3419"/>
    <property type="match status" value="1"/>
</dbReference>
<dbReference type="EMBL" id="CP025704">
    <property type="protein sequence ID" value="AUN98336.1"/>
    <property type="molecule type" value="Genomic_DNA"/>
</dbReference>
<reference evidence="1 2" key="1">
    <citation type="submission" date="2018-01" db="EMBL/GenBank/DDBJ databases">
        <title>Complete genome sequence of Bacteriovorax stolpii DSM12778.</title>
        <authorList>
            <person name="Tang B."/>
            <person name="Chang J."/>
        </authorList>
    </citation>
    <scope>NUCLEOTIDE SEQUENCE [LARGE SCALE GENOMIC DNA]</scope>
    <source>
        <strain evidence="1 2">DSM 12778</strain>
    </source>
</reference>
<gene>
    <name evidence="1" type="ORF">C0V70_09505</name>
</gene>
<organism evidence="1 2">
    <name type="scientific">Bacteriovorax stolpii</name>
    <name type="common">Bdellovibrio stolpii</name>
    <dbReference type="NCBI Taxonomy" id="960"/>
    <lineage>
        <taxon>Bacteria</taxon>
        <taxon>Pseudomonadati</taxon>
        <taxon>Bdellovibrionota</taxon>
        <taxon>Bacteriovoracia</taxon>
        <taxon>Bacteriovoracales</taxon>
        <taxon>Bacteriovoracaceae</taxon>
        <taxon>Bacteriovorax</taxon>
    </lineage>
</organism>
<evidence type="ECO:0000313" key="2">
    <source>
        <dbReference type="Proteomes" id="UP000235584"/>
    </source>
</evidence>
<evidence type="ECO:0000313" key="1">
    <source>
        <dbReference type="EMBL" id="AUN98336.1"/>
    </source>
</evidence>
<proteinExistence type="predicted"/>
<protein>
    <submittedName>
        <fullName evidence="1">Uncharacterized protein</fullName>
    </submittedName>
</protein>